<organism evidence="6 7">
    <name type="scientific">Hyphococcus aureus</name>
    <dbReference type="NCBI Taxonomy" id="2666033"/>
    <lineage>
        <taxon>Bacteria</taxon>
        <taxon>Pseudomonadati</taxon>
        <taxon>Pseudomonadota</taxon>
        <taxon>Alphaproteobacteria</taxon>
        <taxon>Parvularculales</taxon>
        <taxon>Parvularculaceae</taxon>
        <taxon>Hyphococcus</taxon>
    </lineage>
</organism>
<gene>
    <name evidence="6" type="ORF">ACFMB1_00250</name>
</gene>
<keyword evidence="6" id="KW-0969">Cilium</keyword>
<dbReference type="EMBL" id="JBHPON010000001">
    <property type="protein sequence ID" value="MFC6033952.1"/>
    <property type="molecule type" value="Genomic_DNA"/>
</dbReference>
<keyword evidence="6" id="KW-0282">Flagellum</keyword>
<dbReference type="PANTHER" id="PTHR42792:SF2">
    <property type="entry name" value="FLAGELLIN"/>
    <property type="match status" value="1"/>
</dbReference>
<proteinExistence type="inferred from homology"/>
<keyword evidence="2 3" id="KW-0975">Bacterial flagellum</keyword>
<comment type="similarity">
    <text evidence="1 3">Belongs to the bacterial flagellin family.</text>
</comment>
<dbReference type="RefSeq" id="WP_379880762.1">
    <property type="nucleotide sequence ID" value="NZ_JBHPON010000001.1"/>
</dbReference>
<evidence type="ECO:0000313" key="6">
    <source>
        <dbReference type="EMBL" id="MFC6033952.1"/>
    </source>
</evidence>
<sequence>MTNSLLTNTSAMIALQNLRTVNKGLSMVQEQISTGKKVANAKDNAAIFAISTVMQSDVKGFEAISQSLNLGAASVGVARGAAEKITELLVDMKGLIVAAQEDNIDRTKIQTDIEQLREQIDGIVESAQFNGLNFLKGAESTDFLASLDRDSSGNVTASAITVDAFSLETTAGAAVVGLDTTGSTGVNAAGDAAAALIADTNDFEIHVDTGATFTEGDVWELRIDGRKINYTVAAGADHDDVAAGIESAINAAGISGISVALAGGGAADAEVIITNGTGGAVGFEVTVTDGTGGGLANLNTLDVTTSANAAAALVSIEGLIQEAVDASAEFGSAQKRIEIQNEFVSNLTDALKTGIGALTDADLEAASARLQSLQVQQQLGIQALSIANSSPNAILGLFQ</sequence>
<dbReference type="Gene3D" id="1.20.1330.10">
    <property type="entry name" value="f41 fragment of flagellin, N-terminal domain"/>
    <property type="match status" value="2"/>
</dbReference>
<dbReference type="PANTHER" id="PTHR42792">
    <property type="entry name" value="FLAGELLIN"/>
    <property type="match status" value="1"/>
</dbReference>
<evidence type="ECO:0000256" key="1">
    <source>
        <dbReference type="ARBA" id="ARBA00005709"/>
    </source>
</evidence>
<keyword evidence="7" id="KW-1185">Reference proteome</keyword>
<feature type="domain" description="Flagellin N-terminal" evidence="4">
    <location>
        <begin position="7"/>
        <end position="138"/>
    </location>
</feature>
<dbReference type="PRINTS" id="PR00207">
    <property type="entry name" value="FLAGELLIN"/>
</dbReference>
<dbReference type="SUPFAM" id="SSF64518">
    <property type="entry name" value="Phase 1 flagellin"/>
    <property type="match status" value="1"/>
</dbReference>
<dbReference type="InterPro" id="IPR001029">
    <property type="entry name" value="Flagellin_N"/>
</dbReference>
<dbReference type="Pfam" id="PF00669">
    <property type="entry name" value="Flagellin_N"/>
    <property type="match status" value="1"/>
</dbReference>
<evidence type="ECO:0000313" key="7">
    <source>
        <dbReference type="Proteomes" id="UP001596116"/>
    </source>
</evidence>
<dbReference type="InterPro" id="IPR001492">
    <property type="entry name" value="Flagellin"/>
</dbReference>
<dbReference type="Proteomes" id="UP001596116">
    <property type="component" value="Unassembled WGS sequence"/>
</dbReference>
<evidence type="ECO:0000259" key="4">
    <source>
        <dbReference type="Pfam" id="PF00669"/>
    </source>
</evidence>
<evidence type="ECO:0000256" key="3">
    <source>
        <dbReference type="RuleBase" id="RU362073"/>
    </source>
</evidence>
<reference evidence="6 7" key="1">
    <citation type="submission" date="2024-09" db="EMBL/GenBank/DDBJ databases">
        <authorList>
            <person name="Zhang Z.-H."/>
        </authorList>
    </citation>
    <scope>NUCLEOTIDE SEQUENCE [LARGE SCALE GENOMIC DNA]</scope>
    <source>
        <strain evidence="6 7">HHTR114</strain>
    </source>
</reference>
<dbReference type="Pfam" id="PF00700">
    <property type="entry name" value="Flagellin_C"/>
    <property type="match status" value="1"/>
</dbReference>
<keyword evidence="6" id="KW-0966">Cell projection</keyword>
<comment type="caution">
    <text evidence="6">The sequence shown here is derived from an EMBL/GenBank/DDBJ whole genome shotgun (WGS) entry which is preliminary data.</text>
</comment>
<keyword evidence="3" id="KW-0964">Secreted</keyword>
<dbReference type="InterPro" id="IPR046358">
    <property type="entry name" value="Flagellin_C"/>
</dbReference>
<evidence type="ECO:0000259" key="5">
    <source>
        <dbReference type="Pfam" id="PF00700"/>
    </source>
</evidence>
<comment type="subcellular location">
    <subcellularLocation>
        <location evidence="3">Secreted</location>
    </subcellularLocation>
    <subcellularLocation>
        <location evidence="3">Bacterial flagellum</location>
    </subcellularLocation>
</comment>
<comment type="function">
    <text evidence="3">Flagellin is the subunit protein which polymerizes to form the filaments of bacterial flagella.</text>
</comment>
<feature type="domain" description="Flagellin C-terminal" evidence="5">
    <location>
        <begin position="316"/>
        <end position="397"/>
    </location>
</feature>
<protein>
    <recommendedName>
        <fullName evidence="3">Flagellin</fullName>
    </recommendedName>
</protein>
<accession>A0ABW1KV89</accession>
<name>A0ABW1KV89_9PROT</name>
<evidence type="ECO:0000256" key="2">
    <source>
        <dbReference type="ARBA" id="ARBA00023143"/>
    </source>
</evidence>